<dbReference type="PANTHER" id="PTHR46054:SF3">
    <property type="entry name" value="MATERNAL EFFECT PROTEIN STAUFEN"/>
    <property type="match status" value="1"/>
</dbReference>
<dbReference type="PANTHER" id="PTHR46054">
    <property type="entry name" value="MATERNAL EFFECT PROTEIN STAUFEN"/>
    <property type="match status" value="1"/>
</dbReference>
<sequence>MNPNNIMQRQMTGAILPPPNMNTNSGSGLMVGGLVEGPPPNQGQLPVTTTASSTAPSAVGCTTETMANMKEKTPMCLINELARFNKVQHQYRLVDESGPPHKKTFTVVLKLDTEEYTASGPSIKKAQHAAAAIALEQTQLKHPPPKSQRKAMGPITPTVELNALAMKRGEPAVYQLIEPSRPQYIPNLNFRGMYQQRYHYPKVPTYYVSLKVGNRQFFGEGRTAQAARHAAAEEALNNLRSLPFPENVKRQAEQTPLSKTNGDSIDEEEDDDDESDDLKSPISLVHEIALKRGLAVNFEVTRESGPPHMRTFVTRCTVGDVSTDGEGNGKKVSKKRAAEKMLEELKKLPSLPPAQQKVKKKPIIKKKNRNLIKKADPQYGQGINPISRLIQIQQAKKEREPVYTVIDERGEPRQREFIMQCSLGDLTTNGTGPNKKTAKRNAAEAMLQRMGYSRPIVPPGKPPVKSPGLESPHIYQNQDVDKRKVYPDREGEKLDNDNKMGRQLVPGLLLMPEASLSDQNNVQSYTMGNSAMHRIPGGHLQNVNKMIQTVSIIAKELLETGLSPTAEAIRKASMKPLTHQPVAGFKSKLLYLVEVLGFSVHFTDFPKGAKLEHICLVSMSICPNQVKHGAGATIEAAHDQAALGALRCLADLGMDAVSDGVKKDLSGDGLYTLSSQGPAPKLANSPSTDLGSNPKIGPTIPITAKDSH</sequence>
<dbReference type="Gene3D" id="3.30.160.20">
    <property type="match status" value="5"/>
</dbReference>
<dbReference type="EMBL" id="JAFNEN010000258">
    <property type="protein sequence ID" value="KAG8187810.1"/>
    <property type="molecule type" value="Genomic_DNA"/>
</dbReference>
<dbReference type="GO" id="GO:0008298">
    <property type="term" value="P:intracellular mRNA localization"/>
    <property type="evidence" value="ECO:0007669"/>
    <property type="project" value="TreeGrafter"/>
</dbReference>
<dbReference type="GO" id="GO:0032839">
    <property type="term" value="C:dendrite cytoplasm"/>
    <property type="evidence" value="ECO:0007669"/>
    <property type="project" value="GOC"/>
</dbReference>
<keyword evidence="2 3" id="KW-0694">RNA-binding</keyword>
<proteinExistence type="predicted"/>
<evidence type="ECO:0000259" key="5">
    <source>
        <dbReference type="PROSITE" id="PS50137"/>
    </source>
</evidence>
<dbReference type="FunFam" id="3.30.160.20:FF:000013">
    <property type="entry name" value="double-stranded RNA-binding protein Staufen homolog 2 isoform X3"/>
    <property type="match status" value="1"/>
</dbReference>
<feature type="compositionally biased region" description="Pro residues" evidence="4">
    <location>
        <begin position="456"/>
        <end position="465"/>
    </location>
</feature>
<organism evidence="6 7">
    <name type="scientific">Oedothorax gibbosus</name>
    <dbReference type="NCBI Taxonomy" id="931172"/>
    <lineage>
        <taxon>Eukaryota</taxon>
        <taxon>Metazoa</taxon>
        <taxon>Ecdysozoa</taxon>
        <taxon>Arthropoda</taxon>
        <taxon>Chelicerata</taxon>
        <taxon>Arachnida</taxon>
        <taxon>Araneae</taxon>
        <taxon>Araneomorphae</taxon>
        <taxon>Entelegynae</taxon>
        <taxon>Araneoidea</taxon>
        <taxon>Linyphiidae</taxon>
        <taxon>Erigoninae</taxon>
        <taxon>Oedothorax</taxon>
    </lineage>
</organism>
<dbReference type="GO" id="GO:0003729">
    <property type="term" value="F:mRNA binding"/>
    <property type="evidence" value="ECO:0007669"/>
    <property type="project" value="TreeGrafter"/>
</dbReference>
<dbReference type="PROSITE" id="PS50137">
    <property type="entry name" value="DS_RBD"/>
    <property type="match status" value="4"/>
</dbReference>
<evidence type="ECO:0000256" key="4">
    <source>
        <dbReference type="SAM" id="MobiDB-lite"/>
    </source>
</evidence>
<dbReference type="SMART" id="SM00358">
    <property type="entry name" value="DSRM"/>
    <property type="match status" value="4"/>
</dbReference>
<evidence type="ECO:0000256" key="1">
    <source>
        <dbReference type="ARBA" id="ARBA00022737"/>
    </source>
</evidence>
<dbReference type="GO" id="GO:0003725">
    <property type="term" value="F:double-stranded RNA binding"/>
    <property type="evidence" value="ECO:0007669"/>
    <property type="project" value="TreeGrafter"/>
</dbReference>
<dbReference type="InterPro" id="IPR014720">
    <property type="entry name" value="dsRBD_dom"/>
</dbReference>
<feature type="region of interest" description="Disordered" evidence="4">
    <location>
        <begin position="676"/>
        <end position="708"/>
    </location>
</feature>
<dbReference type="AlphaFoldDB" id="A0AAV6UU71"/>
<protein>
    <recommendedName>
        <fullName evidence="5">DRBM domain-containing protein</fullName>
    </recommendedName>
</protein>
<keyword evidence="1" id="KW-0677">Repeat</keyword>
<dbReference type="CDD" id="cd19860">
    <property type="entry name" value="DSRM_STAU_rpt4"/>
    <property type="match status" value="1"/>
</dbReference>
<dbReference type="GO" id="GO:0043025">
    <property type="term" value="C:neuronal cell body"/>
    <property type="evidence" value="ECO:0007669"/>
    <property type="project" value="TreeGrafter"/>
</dbReference>
<accession>A0AAV6UU71</accession>
<feature type="domain" description="DRBM" evidence="5">
    <location>
        <begin position="156"/>
        <end position="241"/>
    </location>
</feature>
<feature type="domain" description="DRBM" evidence="5">
    <location>
        <begin position="384"/>
        <end position="452"/>
    </location>
</feature>
<evidence type="ECO:0000313" key="6">
    <source>
        <dbReference type="EMBL" id="KAG8187810.1"/>
    </source>
</evidence>
<dbReference type="GO" id="GO:0010494">
    <property type="term" value="C:cytoplasmic stress granule"/>
    <property type="evidence" value="ECO:0007669"/>
    <property type="project" value="TreeGrafter"/>
</dbReference>
<evidence type="ECO:0000256" key="2">
    <source>
        <dbReference type="ARBA" id="ARBA00022884"/>
    </source>
</evidence>
<gene>
    <name evidence="6" type="ORF">JTE90_001185</name>
</gene>
<dbReference type="FunFam" id="3.30.160.20:FF:000007">
    <property type="entry name" value="Double-stranded RNA-binding protein Staufen homolog 1"/>
    <property type="match status" value="2"/>
</dbReference>
<evidence type="ECO:0000313" key="7">
    <source>
        <dbReference type="Proteomes" id="UP000827092"/>
    </source>
</evidence>
<dbReference type="Proteomes" id="UP000827092">
    <property type="component" value="Unassembled WGS sequence"/>
</dbReference>
<dbReference type="CDD" id="cd19861">
    <property type="entry name" value="DSRM_STAU_rpt5"/>
    <property type="match status" value="1"/>
</dbReference>
<feature type="domain" description="DRBM" evidence="5">
    <location>
        <begin position="73"/>
        <end position="140"/>
    </location>
</feature>
<evidence type="ECO:0000256" key="3">
    <source>
        <dbReference type="PROSITE-ProRule" id="PRU00266"/>
    </source>
</evidence>
<dbReference type="GO" id="GO:0035418">
    <property type="term" value="P:protein localization to synapse"/>
    <property type="evidence" value="ECO:0007669"/>
    <property type="project" value="TreeGrafter"/>
</dbReference>
<feature type="region of interest" description="Disordered" evidence="4">
    <location>
        <begin position="242"/>
        <end position="278"/>
    </location>
</feature>
<dbReference type="InterPro" id="IPR051740">
    <property type="entry name" value="DRBM-containing_protein"/>
</dbReference>
<dbReference type="CDD" id="cd19859">
    <property type="entry name" value="DSRM_STAU_rpt3"/>
    <property type="match status" value="1"/>
</dbReference>
<dbReference type="GO" id="GO:0005886">
    <property type="term" value="C:plasma membrane"/>
    <property type="evidence" value="ECO:0007669"/>
    <property type="project" value="TreeGrafter"/>
</dbReference>
<dbReference type="CDD" id="cd19857">
    <property type="entry name" value="DSRM_STAU_rpt1"/>
    <property type="match status" value="1"/>
</dbReference>
<dbReference type="GO" id="GO:0007281">
    <property type="term" value="P:germ cell development"/>
    <property type="evidence" value="ECO:0007669"/>
    <property type="project" value="TreeGrafter"/>
</dbReference>
<comment type="caution">
    <text evidence="6">The sequence shown here is derived from an EMBL/GenBank/DDBJ whole genome shotgun (WGS) entry which is preliminary data.</text>
</comment>
<dbReference type="GO" id="GO:0098964">
    <property type="term" value="P:anterograde dendritic transport of messenger ribonucleoprotein complex"/>
    <property type="evidence" value="ECO:0007669"/>
    <property type="project" value="TreeGrafter"/>
</dbReference>
<dbReference type="SUPFAM" id="SSF54768">
    <property type="entry name" value="dsRNA-binding domain-like"/>
    <property type="match status" value="5"/>
</dbReference>
<name>A0AAV6UU71_9ARAC</name>
<dbReference type="InterPro" id="IPR032478">
    <property type="entry name" value="Staufen_C"/>
</dbReference>
<reference evidence="6 7" key="1">
    <citation type="journal article" date="2022" name="Nat. Ecol. Evol.">
        <title>A masculinizing supergene underlies an exaggerated male reproductive morph in a spider.</title>
        <authorList>
            <person name="Hendrickx F."/>
            <person name="De Corte Z."/>
            <person name="Sonet G."/>
            <person name="Van Belleghem S.M."/>
            <person name="Kostlbacher S."/>
            <person name="Vangestel C."/>
        </authorList>
    </citation>
    <scope>NUCLEOTIDE SEQUENCE [LARGE SCALE GENOMIC DNA]</scope>
    <source>
        <strain evidence="6">W744_W776</strain>
    </source>
</reference>
<feature type="compositionally biased region" description="Acidic residues" evidence="4">
    <location>
        <begin position="264"/>
        <end position="276"/>
    </location>
</feature>
<feature type="region of interest" description="Disordered" evidence="4">
    <location>
        <begin position="453"/>
        <end position="481"/>
    </location>
</feature>
<keyword evidence="7" id="KW-1185">Reference proteome</keyword>
<dbReference type="Pfam" id="PF00035">
    <property type="entry name" value="dsrm"/>
    <property type="match status" value="3"/>
</dbReference>
<feature type="compositionally biased region" description="Polar residues" evidence="4">
    <location>
        <begin position="253"/>
        <end position="262"/>
    </location>
</feature>
<dbReference type="Pfam" id="PF16482">
    <property type="entry name" value="Staufen_C"/>
    <property type="match status" value="1"/>
</dbReference>
<feature type="domain" description="DRBM" evidence="5">
    <location>
        <begin position="280"/>
        <end position="347"/>
    </location>
</feature>